<accession>A0ABW4XLK2</accession>
<evidence type="ECO:0000256" key="2">
    <source>
        <dbReference type="ARBA" id="ARBA00022448"/>
    </source>
</evidence>
<evidence type="ECO:0000313" key="6">
    <source>
        <dbReference type="Proteomes" id="UP001597380"/>
    </source>
</evidence>
<sequence>MKFNQFLCALSCLLLFITAAKAATLELWFEKYEAKPVFDDLAIKFQQETGINLKSQHMPTGDLKAAIIQGVSEDKGPDIVFAPSDFIGNHALLKLSEVDQVELTKGIKPEAMASVTEKGSVYGVPLLFGNHLLLYYNKRFVESPATTWQELLSQRKDIEGKGTNLISWKPMEMYWLIPFLTAFDGRPVDGDKVTLNTPEFKKGLAFYREQVDAGLINMRCSYECVYDHFLQGQYAYTINGDWAYRAMKASLGDDFGVAVLPSVEGRDMTPMTSSIALMFPGNSLGGEANKQINMFVQFMLRPENLIHLHEMSGMMPSQSETYDELEQKYSADPNMQAFFQQMKHTIPMPPTPQMSAAWIGMAKGVSVYMRKKASLDDSGKLMQVHAERELARQLRAE</sequence>
<dbReference type="InterPro" id="IPR006059">
    <property type="entry name" value="SBP"/>
</dbReference>
<dbReference type="PANTHER" id="PTHR30061:SF50">
    <property type="entry name" value="MALTOSE_MALTODEXTRIN-BINDING PERIPLASMIC PROTEIN"/>
    <property type="match status" value="1"/>
</dbReference>
<keyword evidence="6" id="KW-1185">Reference proteome</keyword>
<dbReference type="Pfam" id="PF13416">
    <property type="entry name" value="SBP_bac_8"/>
    <property type="match status" value="1"/>
</dbReference>
<keyword evidence="2" id="KW-0813">Transport</keyword>
<evidence type="ECO:0000256" key="3">
    <source>
        <dbReference type="ARBA" id="ARBA00022729"/>
    </source>
</evidence>
<dbReference type="PANTHER" id="PTHR30061">
    <property type="entry name" value="MALTOSE-BINDING PERIPLASMIC PROTEIN"/>
    <property type="match status" value="1"/>
</dbReference>
<evidence type="ECO:0000313" key="5">
    <source>
        <dbReference type="EMBL" id="MFD2095606.1"/>
    </source>
</evidence>
<dbReference type="Gene3D" id="3.40.190.10">
    <property type="entry name" value="Periplasmic binding protein-like II"/>
    <property type="match status" value="2"/>
</dbReference>
<dbReference type="EMBL" id="JBHUHT010000009">
    <property type="protein sequence ID" value="MFD2095606.1"/>
    <property type="molecule type" value="Genomic_DNA"/>
</dbReference>
<dbReference type="Proteomes" id="UP001597380">
    <property type="component" value="Unassembled WGS sequence"/>
</dbReference>
<feature type="signal peptide" evidence="4">
    <location>
        <begin position="1"/>
        <end position="22"/>
    </location>
</feature>
<keyword evidence="3 4" id="KW-0732">Signal</keyword>
<name>A0ABW4XLK2_9GAMM</name>
<organism evidence="5 6">
    <name type="scientific">Corallincola platygyrae</name>
    <dbReference type="NCBI Taxonomy" id="1193278"/>
    <lineage>
        <taxon>Bacteria</taxon>
        <taxon>Pseudomonadati</taxon>
        <taxon>Pseudomonadota</taxon>
        <taxon>Gammaproteobacteria</taxon>
        <taxon>Alteromonadales</taxon>
        <taxon>Psychromonadaceae</taxon>
        <taxon>Corallincola</taxon>
    </lineage>
</organism>
<evidence type="ECO:0000256" key="1">
    <source>
        <dbReference type="ARBA" id="ARBA00008520"/>
    </source>
</evidence>
<dbReference type="SUPFAM" id="SSF53850">
    <property type="entry name" value="Periplasmic binding protein-like II"/>
    <property type="match status" value="1"/>
</dbReference>
<reference evidence="6" key="1">
    <citation type="journal article" date="2019" name="Int. J. Syst. Evol. Microbiol.">
        <title>The Global Catalogue of Microorganisms (GCM) 10K type strain sequencing project: providing services to taxonomists for standard genome sequencing and annotation.</title>
        <authorList>
            <consortium name="The Broad Institute Genomics Platform"/>
            <consortium name="The Broad Institute Genome Sequencing Center for Infectious Disease"/>
            <person name="Wu L."/>
            <person name="Ma J."/>
        </authorList>
    </citation>
    <scope>NUCLEOTIDE SEQUENCE [LARGE SCALE GENOMIC DNA]</scope>
    <source>
        <strain evidence="6">CGMCC 1.10992</strain>
    </source>
</reference>
<dbReference type="RefSeq" id="WP_345340322.1">
    <property type="nucleotide sequence ID" value="NZ_BAABLI010000014.1"/>
</dbReference>
<evidence type="ECO:0000256" key="4">
    <source>
        <dbReference type="SAM" id="SignalP"/>
    </source>
</evidence>
<proteinExistence type="inferred from homology"/>
<gene>
    <name evidence="5" type="ORF">ACFSJ3_06365</name>
</gene>
<protein>
    <submittedName>
        <fullName evidence="5">Extracellular solute-binding protein</fullName>
    </submittedName>
</protein>
<comment type="caution">
    <text evidence="5">The sequence shown here is derived from an EMBL/GenBank/DDBJ whole genome shotgun (WGS) entry which is preliminary data.</text>
</comment>
<feature type="chain" id="PRO_5046479941" evidence="4">
    <location>
        <begin position="23"/>
        <end position="397"/>
    </location>
</feature>
<comment type="similarity">
    <text evidence="1">Belongs to the bacterial solute-binding protein 1 family.</text>
</comment>